<sequence>MAVTLLDGLCKLSDGDDSDNETSEFAHLLRGWIREYLMEPHRDLGRAGPVCPFARASLDQDMLWITAVHSELPAFSKLVAELHTLRDTFLELEPADGPESLLKAVFIVFPDLTDVAVIDAVQQALKPEFVDAGLMVGQFYDGCTERGLWNADFRPLQSPVPLLAIRHMVGSDFAFLNTSPAWVEAYLRRFAPTVPSPVRAALADRFSDPTPPG</sequence>
<gene>
    <name evidence="2" type="ORF">A5642_06545</name>
    <name evidence="3" type="ORF">EUA03_21395</name>
</gene>
<feature type="domain" description="DUF6875" evidence="1">
    <location>
        <begin position="29"/>
        <end position="200"/>
    </location>
</feature>
<dbReference type="EMBL" id="LZSF01000289">
    <property type="protein sequence ID" value="OBA76448.1"/>
    <property type="molecule type" value="Genomic_DNA"/>
</dbReference>
<comment type="caution">
    <text evidence="2">The sequence shown here is derived from an EMBL/GenBank/DDBJ whole genome shotgun (WGS) entry which is preliminary data.</text>
</comment>
<dbReference type="OrthoDB" id="8420726at2"/>
<evidence type="ECO:0000313" key="4">
    <source>
        <dbReference type="Proteomes" id="UP000093962"/>
    </source>
</evidence>
<evidence type="ECO:0000259" key="1">
    <source>
        <dbReference type="Pfam" id="PF21780"/>
    </source>
</evidence>
<reference evidence="3 5" key="2">
    <citation type="submission" date="2019-01" db="EMBL/GenBank/DDBJ databases">
        <title>High-quality-draft genome sequences of five non-tuberculosis mycobacteriaceae isolated from a nosocomial environment.</title>
        <authorList>
            <person name="Tiago I."/>
            <person name="Alarico S."/>
            <person name="Pereira S.G."/>
            <person name="Coelho C."/>
            <person name="Maranha A."/>
            <person name="Empadinhas N."/>
        </authorList>
    </citation>
    <scope>NUCLEOTIDE SEQUENCE [LARGE SCALE GENOMIC DNA]</scope>
    <source>
        <strain evidence="3 5">24AIII</strain>
    </source>
</reference>
<reference evidence="2 4" key="1">
    <citation type="submission" date="2016-06" db="EMBL/GenBank/DDBJ databases">
        <authorList>
            <person name="Kjaerup R.B."/>
            <person name="Dalgaard T.S."/>
            <person name="Juul-Madsen H.R."/>
        </authorList>
    </citation>
    <scope>NUCLEOTIDE SEQUENCE [LARGE SCALE GENOMIC DNA]</scope>
    <source>
        <strain evidence="2 4">1199456.5</strain>
    </source>
</reference>
<dbReference type="InterPro" id="IPR049240">
    <property type="entry name" value="DUF6875"/>
</dbReference>
<dbReference type="Proteomes" id="UP000093962">
    <property type="component" value="Unassembled WGS sequence"/>
</dbReference>
<evidence type="ECO:0000313" key="3">
    <source>
        <dbReference type="EMBL" id="TDK85811.1"/>
    </source>
</evidence>
<evidence type="ECO:0000313" key="5">
    <source>
        <dbReference type="Proteomes" id="UP000294929"/>
    </source>
</evidence>
<proteinExistence type="predicted"/>
<dbReference type="RefSeq" id="WP_064860949.1">
    <property type="nucleotide sequence ID" value="NZ_LZSF01000289.1"/>
</dbReference>
<evidence type="ECO:0000313" key="2">
    <source>
        <dbReference type="EMBL" id="OBA76448.1"/>
    </source>
</evidence>
<dbReference type="EMBL" id="SDLO01000022">
    <property type="protein sequence ID" value="TDK85811.1"/>
    <property type="molecule type" value="Genomic_DNA"/>
</dbReference>
<dbReference type="Pfam" id="PF21780">
    <property type="entry name" value="DUF6875"/>
    <property type="match status" value="1"/>
</dbReference>
<accession>A0A1A0LV35</accession>
<dbReference type="AlphaFoldDB" id="A0A1A0LV35"/>
<dbReference type="Proteomes" id="UP000294929">
    <property type="component" value="Unassembled WGS sequence"/>
</dbReference>
<protein>
    <recommendedName>
        <fullName evidence="1">DUF6875 domain-containing protein</fullName>
    </recommendedName>
</protein>
<name>A0A1A0LV35_MYCMU</name>
<organism evidence="2 4">
    <name type="scientific">Mycolicibacterium mucogenicum</name>
    <name type="common">Mycobacterium mucogenicum</name>
    <dbReference type="NCBI Taxonomy" id="56689"/>
    <lineage>
        <taxon>Bacteria</taxon>
        <taxon>Bacillati</taxon>
        <taxon>Actinomycetota</taxon>
        <taxon>Actinomycetes</taxon>
        <taxon>Mycobacteriales</taxon>
        <taxon>Mycobacteriaceae</taxon>
        <taxon>Mycolicibacterium</taxon>
    </lineage>
</organism>